<keyword evidence="3" id="KW-0175">Coiled coil</keyword>
<evidence type="ECO:0000259" key="6">
    <source>
        <dbReference type="PROSITE" id="PS50994"/>
    </source>
</evidence>
<feature type="compositionally biased region" description="Basic and acidic residues" evidence="4">
    <location>
        <begin position="1579"/>
        <end position="1596"/>
    </location>
</feature>
<dbReference type="InterPro" id="IPR012337">
    <property type="entry name" value="RNaseH-like_sf"/>
</dbReference>
<dbReference type="Pfam" id="PF13976">
    <property type="entry name" value="gag_pre-integrs"/>
    <property type="match status" value="1"/>
</dbReference>
<feature type="compositionally biased region" description="Basic and acidic residues" evidence="4">
    <location>
        <begin position="1552"/>
        <end position="1566"/>
    </location>
</feature>
<feature type="coiled-coil region" evidence="3">
    <location>
        <begin position="2276"/>
        <end position="2306"/>
    </location>
</feature>
<dbReference type="InterPro" id="IPR001878">
    <property type="entry name" value="Znf_CCHC"/>
</dbReference>
<dbReference type="SUPFAM" id="SSF53098">
    <property type="entry name" value="Ribonuclease H-like"/>
    <property type="match status" value="1"/>
</dbReference>
<dbReference type="InterPro" id="IPR036397">
    <property type="entry name" value="RNaseH_sf"/>
</dbReference>
<dbReference type="InterPro" id="IPR036875">
    <property type="entry name" value="Znf_CCHC_sf"/>
</dbReference>
<feature type="region of interest" description="Disordered" evidence="4">
    <location>
        <begin position="2075"/>
        <end position="2108"/>
    </location>
</feature>
<evidence type="ECO:0000256" key="3">
    <source>
        <dbReference type="SAM" id="Coils"/>
    </source>
</evidence>
<feature type="region of interest" description="Disordered" evidence="4">
    <location>
        <begin position="1546"/>
        <end position="1598"/>
    </location>
</feature>
<feature type="domain" description="Integrase catalytic" evidence="6">
    <location>
        <begin position="1430"/>
        <end position="1530"/>
    </location>
</feature>
<feature type="region of interest" description="Disordered" evidence="4">
    <location>
        <begin position="165"/>
        <end position="199"/>
    </location>
</feature>
<gene>
    <name evidence="7" type="ORF">Tci_059243</name>
</gene>
<dbReference type="Pfam" id="PF22936">
    <property type="entry name" value="Pol_BBD"/>
    <property type="match status" value="1"/>
</dbReference>
<feature type="domain" description="CCHC-type" evidence="5">
    <location>
        <begin position="2731"/>
        <end position="2745"/>
    </location>
</feature>
<dbReference type="Pfam" id="PF14223">
    <property type="entry name" value="Retrotran_gag_2"/>
    <property type="match status" value="1"/>
</dbReference>
<keyword evidence="2" id="KW-0479">Metal-binding</keyword>
<name>A0A6L2NRS4_TANCI</name>
<dbReference type="PROSITE" id="PS50994">
    <property type="entry name" value="INTEGRASE"/>
    <property type="match status" value="1"/>
</dbReference>
<dbReference type="PROSITE" id="PS50158">
    <property type="entry name" value="ZF_CCHC"/>
    <property type="match status" value="1"/>
</dbReference>
<dbReference type="GO" id="GO:0003676">
    <property type="term" value="F:nucleic acid binding"/>
    <property type="evidence" value="ECO:0007669"/>
    <property type="project" value="InterPro"/>
</dbReference>
<keyword evidence="2" id="KW-0862">Zinc</keyword>
<dbReference type="SUPFAM" id="SSF57756">
    <property type="entry name" value="Retrovirus zinc finger-like domains"/>
    <property type="match status" value="1"/>
</dbReference>
<dbReference type="EMBL" id="BKCJ010009503">
    <property type="protein sequence ID" value="GEU87265.1"/>
    <property type="molecule type" value="Genomic_DNA"/>
</dbReference>
<dbReference type="InterPro" id="IPR001584">
    <property type="entry name" value="Integrase_cat-core"/>
</dbReference>
<dbReference type="Pfam" id="PF07727">
    <property type="entry name" value="RVT_2"/>
    <property type="match status" value="3"/>
</dbReference>
<keyword evidence="2" id="KW-0863">Zinc-finger</keyword>
<feature type="region of interest" description="Disordered" evidence="4">
    <location>
        <begin position="2653"/>
        <end position="2681"/>
    </location>
</feature>
<sequence>MMKKSSSSENEPCCSKDCKKNTETLNKKITDLSDKLSDANNMIYHYKLALAQVESRLVEQKEREIKYIKTIRTLEFYDKGKMECIETLKKELETLKQEKDVVDGKLAGLLKSSKDHENLIESQRSDKIKDGLGYSAVPPPIGQLYISSKKDLSWTGLPECADDTVTNYSTPSPIVESTSGDDQNRNSSASENGESTDSILSKPTVNFVKAAERTTTDKVETAKKLAVRYAELYRKTTKRCPYPSINHVHMFMKLHYWTLTLVVSQTSTFITGASSLILSSSSDEWKSFQSQHQTALRIKRCRYNLIPAESKFKTPMLDHQDKYMMKAQDNDSKIKIQDHSMQMISQINSQEQGDQNPICILEDYSKPSHEGYRNTIDLPNGNNVAPLRSDTVWMAEMFRLLKELSKEEEKSVGDNRVVGKNIVEPNNSDMVGTLEEVDRVDEVGNRTNNETARNTKKDLTEEKIEYEAYHLLPVEPIRKAMLKKMIPKKEDIGEDRRKPFIPGTPFLTTDKAEIRLYLMRRSFEIIRSFIRQLLDDDLVSYRACNSLHTTLLMRCLNEILPRRQLDNAAEARLMLLSHINAVKNEDTYGLSKLTDTFHYVTEVTDIDLNNMSLNDLRNYSISTSGIRAIWRTLLKKTKFLHTRLTLSVSMDSLSPQVISAAKLPILNPDEFDLWKMRIEQYFLMIDYSLWEVILNEDSPVPTRLVEGVVQPVAHTTTEQKLARKNELKAYSTLLMALPDKHQLKFNSHKDAKTLMEAIEKRFRGNTKTKKVQKTLLKQQYENFTGSSSESLDQIHDRLQRLVSQLEIHGVSLFQEDVNLNLKIYEAEVKHSSFIGTTTQNLAFVSSSSTDSTTDSVSAAASVYAVCAKMPVSSLPNVDSLSNSIDVDDLEEMDLRWQMAMLTMRAKRDILPGNIGLPRIPEGILSLREGLPKEESADFALMAFSALSSSSDTERVIVKVFPLVLFMIGSNPVVGIVPPPTTGTFMPPKPDLFFHTAPITGETDHSAFTVQLSPSKPAQDLCHTNRPIAPIIEDWVSDFEDELENKALQIVPSFVQSFEQVKTPRHYVLPVETSIPAATPKPTSPKSCSGKRRNRKTCFVCKSVDHLIKDLLTQSKPVSITTVRSVSAAVPKIMVTRPRLAHPIVTKSKSPIRRHITRSQSPKTSNSPPKVTAVQALVVSVAQGMQGKWGNSQYALKDKGVIDSGCSRHMTWNMSYLSDFEELNGGYVSFGGNPMGGKISGKGKINTCKLDFDDVYFVKELKFNLFSVSQMCDKKNRVLFTDTECLVLSPDFKLPDESQVLLRVPRENNMYNVNLKNIVPSGDLTCLFAKKTINESSLWHKRLAHINFKTINKLVKGNIVRVLPTNFFENDNTCVACKKCKQHRASCKTKPVNSVDQPLFRLHMDLFGPTFVKSLNKKSYCLVVTDDYSRSDNGTEFKNSDLNQFCGMKGIKKEFSIPRTPQQNGIAERNNRTLIEAAKTMMADSLLPIPFYLTRTMNYQPVIAENQTNLSTGFQDKFDAQKAVEEINQQYVLFHVWSSGSANPQNYDGDAAFDGKEHDFDAKKPESKVILSPTNSAQSRKQDDKTKKEAKGKKLEDITYSDNENDVGAKADFNNLETSITEEPKRVHQVLKDPSWIEAMQEELLQFKMQKVWVLVDLPHGKRSIGTKWVYRNKKNERGIVVKNKARLVAQGHTQEEGIDYEEAFAPVVRIEAIRLFLAYASFMGFMVYQMDVKSAFLYGTIKEEVYVCQPPGFEDPGYPDKVYKVVKALYGLHQALELDDIIFGATNKDLCKSFEKLMKDKFQMSFVRELTFFLGLQVKQKKDGIFISKDKYIAEILRKFGLTERKSTSTPIDTEKPLLKDPDGEDVDVHIYRSTIGSLMYLTSLRPDIMFAVNDVTRLQALVDKKKVVVTEAAIRLNGAEGWKFLIYKILLSMSAKRTSWNEFSSAMVSAVICLSTSRKFNFSKYIFDSLVKNVDITTKFYMYPRFLQLLIRKQVGDLSTNTTKYASPTLTQKVFANMKRVKKGFSRVETPLFEGMLVGQEIKEEGDEYQHVEDVTAGDEAQGDDTTAYGEVPTVTQEPSIPSPTPTIPPSQPPQDIPSTSQGRMIDEMDKDDVVVLMDEKEEDKKVEEAKVDENAQVQVRQAESQAKIYKIDIDHALKVLSMQEDEPTEVQEVVDVVTTAKLITEVVTAASETVTAASAIISAAKPQVPAATITAAPTKVVVALVAEVKECYEEKATDRSSSSKNMMMYLKNVAGFKLNYYKGMSYDDIRPIFEAKFNSNIEFLLKTKEKIEEEENRALHLEIVPDEDDDVYTEATPLVRKVPVVDYKIIELKDKPYYKIIRADGTHQLYISFLTLLKNFDKEDLEALWSLVKERLKSRKIKGLYMVKQRSRAGRYWNHVVEEESEVSLELLRFTRQQHQEVLPSKVDAVEARLMLLSHINAVKELKQIEADDQAIQTIFLGLPEDIYASVDSCETALEIWLRVQQMMKGSDIGIQEKKAKLCRSYDRDTNCHNTIPSKDVKLVSYLNKYVEQPGPKVVFGDDSTCTTKGYGSIKCNEEKLSRNNELKARGTLLMALPNEHQLKFNSYKNAKSLMEEIEKRGYESKNFKKSPIRMEDSYLDLEDKLDLETLSMDDLYNNLKIYESKVKGLSSSSQDSQNGAFMSSNSSGSTNQAHGSNSANIDSLKEIDLKWQMVMLTMRARRFLKKTRRKVGANGSETIGFDKTKVECYNCYKKGHFTSECRAPKENRNRESLRRNVTVETADAKALMAQFRIGYDWSDQAKDGPKNFQLMAYTYSGSSSSDSEVNDKYKIGKGYHAVPPPYTGNFMSPKPDLILADVDEYVRNPQQELQEKRVIDSGCSRHMIGNMSYLFKYEEIDVDMLPLDETSKETKSMNYKPVVARNQCNDSAGTKACNDVDAGFKPSREEEKKDDEDPGNKDYDVQTPDHLRINQEKDVTVNNTNNITTVSPIVNAVGIQANVVDKNIVYGCADDPNMPNLEDIVYLDDDKDVGVEAGMTNLDTNIPTLVDLPHGKRAIGTKWIYRNKKDKRGIMVRNKARLVAQGYTQEEVIDYDEIFAPVARIKAIRLVLAYASFKDFVVYQMDVKSAFRYGKIKEEVYVCQPLGFEDQEFPDIVYKTACTPIETLKPLMKDENAEDVDVHLYRLIIGSMMYLTSSRPDIMFVTKSMNYKPVVARNQCNDSAGTKACDDVDAGFKPSREEEKKDAEDPGNKDYDVQTPDHLRINQEKDATVNNTNNITTVSPIVNAVGIQANVVDKNIVYGCVDDPNMPNLEDIVYLDDDKDVGVEAGMTNLDTNIPQVWTLVDLPHGKRAIGTKWIYRNKKDKRGIMVRNKASQDKYVDKILKKFGFSTVKTASTPIENSKPLMKDENAEDVDVHLYRSIIGSMMYLTSSRPDIMFAVCACARFQVTPKVSHLHAMKRIFRYLKGQPKLGLWYPKESPFDLEAYTDSDYDGASLDRKSITEGCQFLRSRSISWQCKKQTVVANSTTKAGNI</sequence>
<feature type="compositionally biased region" description="Pro residues" evidence="4">
    <location>
        <begin position="2082"/>
        <end position="2097"/>
    </location>
</feature>
<dbReference type="InterPro" id="IPR054722">
    <property type="entry name" value="PolX-like_BBD"/>
</dbReference>
<dbReference type="InterPro" id="IPR025724">
    <property type="entry name" value="GAG-pre-integrase_dom"/>
</dbReference>
<dbReference type="Gene3D" id="3.30.420.10">
    <property type="entry name" value="Ribonuclease H-like superfamily/Ribonuclease H"/>
    <property type="match status" value="1"/>
</dbReference>
<accession>A0A6L2NRS4</accession>
<evidence type="ECO:0000313" key="7">
    <source>
        <dbReference type="EMBL" id="GEU87265.1"/>
    </source>
</evidence>
<reference evidence="7" key="1">
    <citation type="journal article" date="2019" name="Sci. Rep.">
        <title>Draft genome of Tanacetum cinerariifolium, the natural source of mosquito coil.</title>
        <authorList>
            <person name="Yamashiro T."/>
            <person name="Shiraishi A."/>
            <person name="Satake H."/>
            <person name="Nakayama K."/>
        </authorList>
    </citation>
    <scope>NUCLEOTIDE SEQUENCE</scope>
</reference>
<comment type="caution">
    <text evidence="7">The sequence shown here is derived from an EMBL/GenBank/DDBJ whole genome shotgun (WGS) entry which is preliminary data.</text>
</comment>
<feature type="region of interest" description="Disordered" evidence="4">
    <location>
        <begin position="2914"/>
        <end position="2945"/>
    </location>
</feature>
<evidence type="ECO:0000256" key="4">
    <source>
        <dbReference type="SAM" id="MobiDB-lite"/>
    </source>
</evidence>
<evidence type="ECO:0000256" key="1">
    <source>
        <dbReference type="ARBA" id="ARBA00022750"/>
    </source>
</evidence>
<keyword evidence="1" id="KW-0378">Hydrolase</keyword>
<evidence type="ECO:0000259" key="5">
    <source>
        <dbReference type="PROSITE" id="PS50158"/>
    </source>
</evidence>
<dbReference type="InterPro" id="IPR043502">
    <property type="entry name" value="DNA/RNA_pol_sf"/>
</dbReference>
<evidence type="ECO:0000256" key="2">
    <source>
        <dbReference type="PROSITE-ProRule" id="PRU00047"/>
    </source>
</evidence>
<dbReference type="GO" id="GO:0004190">
    <property type="term" value="F:aspartic-type endopeptidase activity"/>
    <property type="evidence" value="ECO:0007669"/>
    <property type="project" value="UniProtKB-KW"/>
</dbReference>
<dbReference type="PANTHER" id="PTHR11439:SF495">
    <property type="entry name" value="REVERSE TRANSCRIPTASE, RNA-DEPENDENT DNA POLYMERASE-RELATED"/>
    <property type="match status" value="1"/>
</dbReference>
<feature type="region of interest" description="Disordered" evidence="4">
    <location>
        <begin position="3210"/>
        <end position="3237"/>
    </location>
</feature>
<feature type="compositionally biased region" description="Basic and acidic residues" evidence="4">
    <location>
        <begin position="3217"/>
        <end position="3237"/>
    </location>
</feature>
<keyword evidence="1" id="KW-0064">Aspartyl protease</keyword>
<dbReference type="InterPro" id="IPR013103">
    <property type="entry name" value="RVT_2"/>
</dbReference>
<dbReference type="SUPFAM" id="SSF56672">
    <property type="entry name" value="DNA/RNA polymerases"/>
    <property type="match status" value="1"/>
</dbReference>
<dbReference type="PANTHER" id="PTHR11439">
    <property type="entry name" value="GAG-POL-RELATED RETROTRANSPOSON"/>
    <property type="match status" value="1"/>
</dbReference>
<dbReference type="GO" id="GO:0008270">
    <property type="term" value="F:zinc ion binding"/>
    <property type="evidence" value="ECO:0007669"/>
    <property type="project" value="UniProtKB-KW"/>
</dbReference>
<keyword evidence="1" id="KW-0645">Protease</keyword>
<protein>
    <submittedName>
        <fullName evidence="7">Ribonuclease H-like domain-containing protein</fullName>
    </submittedName>
</protein>
<proteinExistence type="predicted"/>
<organism evidence="7">
    <name type="scientific">Tanacetum cinerariifolium</name>
    <name type="common">Dalmatian daisy</name>
    <name type="synonym">Chrysanthemum cinerariifolium</name>
    <dbReference type="NCBI Taxonomy" id="118510"/>
    <lineage>
        <taxon>Eukaryota</taxon>
        <taxon>Viridiplantae</taxon>
        <taxon>Streptophyta</taxon>
        <taxon>Embryophyta</taxon>
        <taxon>Tracheophyta</taxon>
        <taxon>Spermatophyta</taxon>
        <taxon>Magnoliopsida</taxon>
        <taxon>eudicotyledons</taxon>
        <taxon>Gunneridae</taxon>
        <taxon>Pentapetalae</taxon>
        <taxon>asterids</taxon>
        <taxon>campanulids</taxon>
        <taxon>Asterales</taxon>
        <taxon>Asteraceae</taxon>
        <taxon>Asteroideae</taxon>
        <taxon>Anthemideae</taxon>
        <taxon>Anthemidinae</taxon>
        <taxon>Tanacetum</taxon>
    </lineage>
</organism>
<dbReference type="GO" id="GO:0015074">
    <property type="term" value="P:DNA integration"/>
    <property type="evidence" value="ECO:0007669"/>
    <property type="project" value="InterPro"/>
</dbReference>